<gene>
    <name evidence="1" type="ORF">M408DRAFT_331482</name>
</gene>
<evidence type="ECO:0008006" key="3">
    <source>
        <dbReference type="Google" id="ProtNLM"/>
    </source>
</evidence>
<protein>
    <recommendedName>
        <fullName evidence="3">F-box domain-containing protein</fullName>
    </recommendedName>
</protein>
<dbReference type="EMBL" id="KN824318">
    <property type="protein sequence ID" value="KIM25011.1"/>
    <property type="molecule type" value="Genomic_DNA"/>
</dbReference>
<sequence length="354" mass="38733">MTDFDYTNLVSLTLDKEYAEVAAKVAKESRGLRSLNIRGSSLNKMAEYKRWSSLEELQITSVHEVRDKEVVRRLLSAPDALTKLRLSIGVVSEQDQGDPPILIPSLTNLELHGIRGLWPVDCPNLTHLTLRMPPFTGNLPNESIHLPHLVELVYVAAYSAQSPLRVFVLPSLQTFEFQCTSGKAACGSALKSIWPSSISKGTVHTSLSNIEPRTLIIRNALVNEKLLARALAGRSKLEELVAVDISLSVSFFQDIMPATVVIKDVAGAAKANANANTKAVQGRKKTTSAQNITCASLKRLEIDLVSRQKIGRNQEGVEASAKALIAARANAGCPLERLAMRFSKDEGWKDLVQD</sequence>
<dbReference type="Gene3D" id="3.80.10.10">
    <property type="entry name" value="Ribonuclease Inhibitor"/>
    <property type="match status" value="1"/>
</dbReference>
<proteinExistence type="predicted"/>
<dbReference type="STRING" id="933852.A0A0C3B0F3"/>
<dbReference type="SUPFAM" id="SSF52047">
    <property type="entry name" value="RNI-like"/>
    <property type="match status" value="1"/>
</dbReference>
<dbReference type="Proteomes" id="UP000054097">
    <property type="component" value="Unassembled WGS sequence"/>
</dbReference>
<dbReference type="HOGENOM" id="CLU_783390_0_0_1"/>
<name>A0A0C3B0F3_SERVB</name>
<organism evidence="1 2">
    <name type="scientific">Serendipita vermifera MAFF 305830</name>
    <dbReference type="NCBI Taxonomy" id="933852"/>
    <lineage>
        <taxon>Eukaryota</taxon>
        <taxon>Fungi</taxon>
        <taxon>Dikarya</taxon>
        <taxon>Basidiomycota</taxon>
        <taxon>Agaricomycotina</taxon>
        <taxon>Agaricomycetes</taxon>
        <taxon>Sebacinales</taxon>
        <taxon>Serendipitaceae</taxon>
        <taxon>Serendipita</taxon>
    </lineage>
</organism>
<accession>A0A0C3B0F3</accession>
<dbReference type="AlphaFoldDB" id="A0A0C3B0F3"/>
<reference evidence="2" key="2">
    <citation type="submission" date="2015-01" db="EMBL/GenBank/DDBJ databases">
        <title>Evolutionary Origins and Diversification of the Mycorrhizal Mutualists.</title>
        <authorList>
            <consortium name="DOE Joint Genome Institute"/>
            <consortium name="Mycorrhizal Genomics Consortium"/>
            <person name="Kohler A."/>
            <person name="Kuo A."/>
            <person name="Nagy L.G."/>
            <person name="Floudas D."/>
            <person name="Copeland A."/>
            <person name="Barry K.W."/>
            <person name="Cichocki N."/>
            <person name="Veneault-Fourrey C."/>
            <person name="LaButti K."/>
            <person name="Lindquist E.A."/>
            <person name="Lipzen A."/>
            <person name="Lundell T."/>
            <person name="Morin E."/>
            <person name="Murat C."/>
            <person name="Riley R."/>
            <person name="Ohm R."/>
            <person name="Sun H."/>
            <person name="Tunlid A."/>
            <person name="Henrissat B."/>
            <person name="Grigoriev I.V."/>
            <person name="Hibbett D.S."/>
            <person name="Martin F."/>
        </authorList>
    </citation>
    <scope>NUCLEOTIDE SEQUENCE [LARGE SCALE GENOMIC DNA]</scope>
    <source>
        <strain evidence="2">MAFF 305830</strain>
    </source>
</reference>
<keyword evidence="2" id="KW-1185">Reference proteome</keyword>
<evidence type="ECO:0000313" key="2">
    <source>
        <dbReference type="Proteomes" id="UP000054097"/>
    </source>
</evidence>
<evidence type="ECO:0000313" key="1">
    <source>
        <dbReference type="EMBL" id="KIM25011.1"/>
    </source>
</evidence>
<dbReference type="InterPro" id="IPR032675">
    <property type="entry name" value="LRR_dom_sf"/>
</dbReference>
<reference evidence="1 2" key="1">
    <citation type="submission" date="2014-04" db="EMBL/GenBank/DDBJ databases">
        <authorList>
            <consortium name="DOE Joint Genome Institute"/>
            <person name="Kuo A."/>
            <person name="Zuccaro A."/>
            <person name="Kohler A."/>
            <person name="Nagy L.G."/>
            <person name="Floudas D."/>
            <person name="Copeland A."/>
            <person name="Barry K.W."/>
            <person name="Cichocki N."/>
            <person name="Veneault-Fourrey C."/>
            <person name="LaButti K."/>
            <person name="Lindquist E.A."/>
            <person name="Lipzen A."/>
            <person name="Lundell T."/>
            <person name="Morin E."/>
            <person name="Murat C."/>
            <person name="Sun H."/>
            <person name="Tunlid A."/>
            <person name="Henrissat B."/>
            <person name="Grigoriev I.V."/>
            <person name="Hibbett D.S."/>
            <person name="Martin F."/>
            <person name="Nordberg H.P."/>
            <person name="Cantor M.N."/>
            <person name="Hua S.X."/>
        </authorList>
    </citation>
    <scope>NUCLEOTIDE SEQUENCE [LARGE SCALE GENOMIC DNA]</scope>
    <source>
        <strain evidence="1 2">MAFF 305830</strain>
    </source>
</reference>
<dbReference type="OrthoDB" id="3365698at2759"/>